<name>A0A383BG22_9ZZZZ</name>
<protein>
    <submittedName>
        <fullName evidence="2">Uncharacterized protein</fullName>
    </submittedName>
</protein>
<proteinExistence type="predicted"/>
<dbReference type="PROSITE" id="PS51257">
    <property type="entry name" value="PROKAR_LIPOPROTEIN"/>
    <property type="match status" value="1"/>
</dbReference>
<dbReference type="EMBL" id="UINC01199763">
    <property type="protein sequence ID" value="SVE18345.1"/>
    <property type="molecule type" value="Genomic_DNA"/>
</dbReference>
<reference evidence="2" key="1">
    <citation type="submission" date="2018-05" db="EMBL/GenBank/DDBJ databases">
        <authorList>
            <person name="Lanie J.A."/>
            <person name="Ng W.-L."/>
            <person name="Kazmierczak K.M."/>
            <person name="Andrzejewski T.M."/>
            <person name="Davidsen T.M."/>
            <person name="Wayne K.J."/>
            <person name="Tettelin H."/>
            <person name="Glass J.I."/>
            <person name="Rusch D."/>
            <person name="Podicherti R."/>
            <person name="Tsui H.-C.T."/>
            <person name="Winkler M.E."/>
        </authorList>
    </citation>
    <scope>NUCLEOTIDE SEQUENCE</scope>
</reference>
<organism evidence="2">
    <name type="scientific">marine metagenome</name>
    <dbReference type="NCBI Taxonomy" id="408172"/>
    <lineage>
        <taxon>unclassified sequences</taxon>
        <taxon>metagenomes</taxon>
        <taxon>ecological metagenomes</taxon>
    </lineage>
</organism>
<feature type="non-terminal residue" evidence="2">
    <location>
        <position position="244"/>
    </location>
</feature>
<dbReference type="AlphaFoldDB" id="A0A383BG22"/>
<sequence>MYLDRNWALLLVLLFLVSCAQTQWRIYDPTATSDKSESSEDLEQAAIVPSEIEPPPPDQSTEDTQEKEYSVFYDEGDHLKELTLAGKYNQAIALYEGKREEFFEKKGFFSQDTRKEKYKEQLKIISTNFNEEYSKKIREAIDRFEKYSTWPSKEEDWTSISEDIKFSETTNAEYDSYFLLRDPTFRSKEIDTLHEKINNFKNVVLTNADSSFVKHDIFSNQIFFDYYPIKIQDQKDFISKTFSL</sequence>
<evidence type="ECO:0000313" key="2">
    <source>
        <dbReference type="EMBL" id="SVE18345.1"/>
    </source>
</evidence>
<evidence type="ECO:0000256" key="1">
    <source>
        <dbReference type="SAM" id="MobiDB-lite"/>
    </source>
</evidence>
<gene>
    <name evidence="2" type="ORF">METZ01_LOCUS471199</name>
</gene>
<accession>A0A383BG22</accession>
<feature type="region of interest" description="Disordered" evidence="1">
    <location>
        <begin position="30"/>
        <end position="66"/>
    </location>
</feature>